<keyword evidence="2" id="KW-0238">DNA-binding</keyword>
<feature type="region of interest" description="Disordered" evidence="5">
    <location>
        <begin position="45"/>
        <end position="105"/>
    </location>
</feature>
<reference evidence="7 8" key="1">
    <citation type="submission" date="2015-01" db="EMBL/GenBank/DDBJ databases">
        <title>The Genome Sequence of Exophiala oligosperma CBS72588.</title>
        <authorList>
            <consortium name="The Broad Institute Genomics Platform"/>
            <person name="Cuomo C."/>
            <person name="de Hoog S."/>
            <person name="Gorbushina A."/>
            <person name="Stielow B."/>
            <person name="Teixiera M."/>
            <person name="Abouelleil A."/>
            <person name="Chapman S.B."/>
            <person name="Priest M."/>
            <person name="Young S.K."/>
            <person name="Wortman J."/>
            <person name="Nusbaum C."/>
            <person name="Birren B."/>
        </authorList>
    </citation>
    <scope>NUCLEOTIDE SEQUENCE [LARGE SCALE GENOMIC DNA]</scope>
    <source>
        <strain evidence="7 8">CBS 72588</strain>
    </source>
</reference>
<evidence type="ECO:0000256" key="3">
    <source>
        <dbReference type="ARBA" id="ARBA00023163"/>
    </source>
</evidence>
<accession>A0A0D2BM06</accession>
<evidence type="ECO:0000313" key="7">
    <source>
        <dbReference type="EMBL" id="KIW38452.1"/>
    </source>
</evidence>
<dbReference type="Gene3D" id="4.10.240.10">
    <property type="entry name" value="Zn(2)-C6 fungal-type DNA-binding domain"/>
    <property type="match status" value="1"/>
</dbReference>
<keyword evidence="8" id="KW-1185">Reference proteome</keyword>
<keyword evidence="1" id="KW-0805">Transcription regulation</keyword>
<feature type="domain" description="Zn(2)-C6 fungal-type" evidence="6">
    <location>
        <begin position="13"/>
        <end position="43"/>
    </location>
</feature>
<dbReference type="GO" id="GO:0003677">
    <property type="term" value="F:DNA binding"/>
    <property type="evidence" value="ECO:0007669"/>
    <property type="project" value="UniProtKB-KW"/>
</dbReference>
<keyword evidence="3" id="KW-0804">Transcription</keyword>
<dbReference type="VEuPathDB" id="FungiDB:PV06_09413"/>
<evidence type="ECO:0000256" key="2">
    <source>
        <dbReference type="ARBA" id="ARBA00023125"/>
    </source>
</evidence>
<evidence type="ECO:0000256" key="4">
    <source>
        <dbReference type="ARBA" id="ARBA00023242"/>
    </source>
</evidence>
<dbReference type="CDD" id="cd00067">
    <property type="entry name" value="GAL4"/>
    <property type="match status" value="1"/>
</dbReference>
<dbReference type="PROSITE" id="PS00463">
    <property type="entry name" value="ZN2_CY6_FUNGAL_1"/>
    <property type="match status" value="1"/>
</dbReference>
<proteinExistence type="predicted"/>
<organism evidence="7 8">
    <name type="scientific">Exophiala oligosperma</name>
    <dbReference type="NCBI Taxonomy" id="215243"/>
    <lineage>
        <taxon>Eukaryota</taxon>
        <taxon>Fungi</taxon>
        <taxon>Dikarya</taxon>
        <taxon>Ascomycota</taxon>
        <taxon>Pezizomycotina</taxon>
        <taxon>Eurotiomycetes</taxon>
        <taxon>Chaetothyriomycetidae</taxon>
        <taxon>Chaetothyriales</taxon>
        <taxon>Herpotrichiellaceae</taxon>
        <taxon>Exophiala</taxon>
    </lineage>
</organism>
<dbReference type="SMART" id="SM00066">
    <property type="entry name" value="GAL4"/>
    <property type="match status" value="1"/>
</dbReference>
<dbReference type="Proteomes" id="UP000053342">
    <property type="component" value="Unassembled WGS sequence"/>
</dbReference>
<sequence>MPVRRSHKKSRNGCAQCKQRRVKCDEMGPVCANCARRQLPCSFLTDTDETTPSNGASESPAQLPLPPPPRPRSRPTSSTLRAQPSHLPTPPDIRQTATTPVPESSQIQARHLLELELMHHYSTSTYMSCVGLRESAATVNAWKRFVPREALKYDFLLYGLLAFTALHISKLTRPPTEDKSGDDKTMIMDGGRETTMFSAPSSFYFQKALEYQDEAFQSFRSVLDHITQDNCNAAFAFSVLTTLLVIAVPGFEDGSEKDPANKTMQAVFTMFEFLKGLGSIIDASEEWFYQGPWAHVLVHFHEFQDGKWELSNQDSLQVLRQLSSLNEELNDATDSADNSKFKVNKRAIDNLELCFAKYDISGDAGVGGAEGPTTGGNEVGDKGHILGWLAMAGADFVSLLHHGDSLALLIFLHWAVLLRNLESFWWSHNSAKALVAEVASMLHPRGSEWEHRTMWAREKVGLPW</sequence>
<dbReference type="InterPro" id="IPR001138">
    <property type="entry name" value="Zn2Cys6_DnaBD"/>
</dbReference>
<evidence type="ECO:0000313" key="8">
    <source>
        <dbReference type="Proteomes" id="UP000053342"/>
    </source>
</evidence>
<feature type="compositionally biased region" description="Polar residues" evidence="5">
    <location>
        <begin position="95"/>
        <end position="105"/>
    </location>
</feature>
<gene>
    <name evidence="7" type="ORF">PV06_09413</name>
</gene>
<evidence type="ECO:0000256" key="1">
    <source>
        <dbReference type="ARBA" id="ARBA00023015"/>
    </source>
</evidence>
<dbReference type="PANTHER" id="PTHR47784">
    <property type="entry name" value="STEROL UPTAKE CONTROL PROTEIN 2"/>
    <property type="match status" value="1"/>
</dbReference>
<dbReference type="HOGENOM" id="CLU_024934_5_1_1"/>
<dbReference type="InterPro" id="IPR036864">
    <property type="entry name" value="Zn2-C6_fun-type_DNA-bd_sf"/>
</dbReference>
<dbReference type="PANTHER" id="PTHR47784:SF10">
    <property type="entry name" value="TRANSCRIPTION FACTOR, PUTATIVE (AFU_ORTHOLOGUE AFUA_6G14150)-RELATED"/>
    <property type="match status" value="1"/>
</dbReference>
<dbReference type="OrthoDB" id="5295362at2759"/>
<dbReference type="PROSITE" id="PS50048">
    <property type="entry name" value="ZN2_CY6_FUNGAL_2"/>
    <property type="match status" value="1"/>
</dbReference>
<dbReference type="SUPFAM" id="SSF57701">
    <property type="entry name" value="Zn2/Cys6 DNA-binding domain"/>
    <property type="match status" value="1"/>
</dbReference>
<dbReference type="AlphaFoldDB" id="A0A0D2BM06"/>
<name>A0A0D2BM06_9EURO</name>
<dbReference type="GO" id="GO:0001228">
    <property type="term" value="F:DNA-binding transcription activator activity, RNA polymerase II-specific"/>
    <property type="evidence" value="ECO:0007669"/>
    <property type="project" value="TreeGrafter"/>
</dbReference>
<dbReference type="Pfam" id="PF00172">
    <property type="entry name" value="Zn_clus"/>
    <property type="match status" value="1"/>
</dbReference>
<keyword evidence="4" id="KW-0539">Nucleus</keyword>
<protein>
    <recommendedName>
        <fullName evidence="6">Zn(2)-C6 fungal-type domain-containing protein</fullName>
    </recommendedName>
</protein>
<dbReference type="GO" id="GO:0008270">
    <property type="term" value="F:zinc ion binding"/>
    <property type="evidence" value="ECO:0007669"/>
    <property type="project" value="InterPro"/>
</dbReference>
<dbReference type="EMBL" id="KN847341">
    <property type="protein sequence ID" value="KIW38452.1"/>
    <property type="molecule type" value="Genomic_DNA"/>
</dbReference>
<dbReference type="RefSeq" id="XP_016258668.1">
    <property type="nucleotide sequence ID" value="XM_016410861.1"/>
</dbReference>
<evidence type="ECO:0000256" key="5">
    <source>
        <dbReference type="SAM" id="MobiDB-lite"/>
    </source>
</evidence>
<dbReference type="GeneID" id="27361487"/>
<evidence type="ECO:0000259" key="6">
    <source>
        <dbReference type="PROSITE" id="PS50048"/>
    </source>
</evidence>
<dbReference type="InterPro" id="IPR053157">
    <property type="entry name" value="Sterol_Uptake_Regulator"/>
</dbReference>
<feature type="compositionally biased region" description="Polar residues" evidence="5">
    <location>
        <begin position="50"/>
        <end position="60"/>
    </location>
</feature>